<evidence type="ECO:0000313" key="2">
    <source>
        <dbReference type="EMBL" id="CAB4341787.1"/>
    </source>
</evidence>
<name>A0A6J5ZLS0_9ZZZZ</name>
<gene>
    <name evidence="2" type="ORF">UFOPK3522_00659</name>
</gene>
<reference evidence="2" key="1">
    <citation type="submission" date="2020-05" db="EMBL/GenBank/DDBJ databases">
        <authorList>
            <person name="Chiriac C."/>
            <person name="Salcher M."/>
            <person name="Ghai R."/>
            <person name="Kavagutti S V."/>
        </authorList>
    </citation>
    <scope>NUCLEOTIDE SEQUENCE</scope>
</reference>
<evidence type="ECO:0000256" key="1">
    <source>
        <dbReference type="ARBA" id="ARBA00010364"/>
    </source>
</evidence>
<dbReference type="HAMAP" id="MF_00634">
    <property type="entry name" value="UPF0235"/>
    <property type="match status" value="1"/>
</dbReference>
<dbReference type="EMBL" id="CAESAO010000042">
    <property type="protein sequence ID" value="CAB4341787.1"/>
    <property type="molecule type" value="Genomic_DNA"/>
</dbReference>
<dbReference type="Gene3D" id="3.30.1200.10">
    <property type="entry name" value="YggU-like"/>
    <property type="match status" value="1"/>
</dbReference>
<dbReference type="SUPFAM" id="SSF69786">
    <property type="entry name" value="YggU-like"/>
    <property type="match status" value="1"/>
</dbReference>
<dbReference type="AlphaFoldDB" id="A0A6J5ZLS0"/>
<dbReference type="PANTHER" id="PTHR13420">
    <property type="entry name" value="UPF0235 PROTEIN C15ORF40"/>
    <property type="match status" value="1"/>
</dbReference>
<dbReference type="PANTHER" id="PTHR13420:SF7">
    <property type="entry name" value="UPF0235 PROTEIN C15ORF40"/>
    <property type="match status" value="1"/>
</dbReference>
<dbReference type="InterPro" id="IPR036591">
    <property type="entry name" value="YggU-like_sf"/>
</dbReference>
<dbReference type="InterPro" id="IPR003746">
    <property type="entry name" value="DUF167"/>
</dbReference>
<accession>A0A6J5ZLS0</accession>
<dbReference type="GO" id="GO:0005737">
    <property type="term" value="C:cytoplasm"/>
    <property type="evidence" value="ECO:0007669"/>
    <property type="project" value="TreeGrafter"/>
</dbReference>
<organism evidence="2">
    <name type="scientific">freshwater metagenome</name>
    <dbReference type="NCBI Taxonomy" id="449393"/>
    <lineage>
        <taxon>unclassified sequences</taxon>
        <taxon>metagenomes</taxon>
        <taxon>ecological metagenomes</taxon>
    </lineage>
</organism>
<comment type="similarity">
    <text evidence="1">Belongs to the UPF0235 family.</text>
</comment>
<dbReference type="NCBIfam" id="TIGR00251">
    <property type="entry name" value="DUF167 family protein"/>
    <property type="match status" value="1"/>
</dbReference>
<dbReference type="Pfam" id="PF02594">
    <property type="entry name" value="DUF167"/>
    <property type="match status" value="1"/>
</dbReference>
<protein>
    <submittedName>
        <fullName evidence="2">Unannotated protein</fullName>
    </submittedName>
</protein>
<proteinExistence type="inferred from homology"/>
<dbReference type="SMART" id="SM01152">
    <property type="entry name" value="DUF167"/>
    <property type="match status" value="1"/>
</dbReference>
<sequence length="89" mass="9452">MAEALIPVRLGPRSSSERVGEVREGRLVVKVSAPPVDGQANAALCVLLAKRLGVPKSRVSVRRGERSRDKLVAVDGLEQSVADFTLGFG</sequence>